<evidence type="ECO:0000256" key="4">
    <source>
        <dbReference type="SAM" id="MobiDB-lite"/>
    </source>
</evidence>
<dbReference type="EMBL" id="JADNYJ010000439">
    <property type="protein sequence ID" value="KAF8869466.1"/>
    <property type="molecule type" value="Genomic_DNA"/>
</dbReference>
<dbReference type="Pfam" id="PF00656">
    <property type="entry name" value="Peptidase_C14"/>
    <property type="match status" value="1"/>
</dbReference>
<evidence type="ECO:0000313" key="7">
    <source>
        <dbReference type="Proteomes" id="UP000724874"/>
    </source>
</evidence>
<dbReference type="PANTHER" id="PTHR48104:SF30">
    <property type="entry name" value="METACASPASE-1"/>
    <property type="match status" value="1"/>
</dbReference>
<proteinExistence type="inferred from homology"/>
<dbReference type="Gene3D" id="3.40.50.1460">
    <property type="match status" value="1"/>
</dbReference>
<feature type="region of interest" description="Disordered" evidence="4">
    <location>
        <begin position="36"/>
        <end position="55"/>
    </location>
</feature>
<dbReference type="GO" id="GO:0004197">
    <property type="term" value="F:cysteine-type endopeptidase activity"/>
    <property type="evidence" value="ECO:0007669"/>
    <property type="project" value="InterPro"/>
</dbReference>
<reference evidence="6" key="1">
    <citation type="submission" date="2020-11" db="EMBL/GenBank/DDBJ databases">
        <authorList>
            <consortium name="DOE Joint Genome Institute"/>
            <person name="Ahrendt S."/>
            <person name="Riley R."/>
            <person name="Andreopoulos W."/>
            <person name="LaButti K."/>
            <person name="Pangilinan J."/>
            <person name="Ruiz-duenas F.J."/>
            <person name="Barrasa J.M."/>
            <person name="Sanchez-Garcia M."/>
            <person name="Camarero S."/>
            <person name="Miyauchi S."/>
            <person name="Serrano A."/>
            <person name="Linde D."/>
            <person name="Babiker R."/>
            <person name="Drula E."/>
            <person name="Ayuso-Fernandez I."/>
            <person name="Pacheco R."/>
            <person name="Padilla G."/>
            <person name="Ferreira P."/>
            <person name="Barriuso J."/>
            <person name="Kellner H."/>
            <person name="Castanera R."/>
            <person name="Alfaro M."/>
            <person name="Ramirez L."/>
            <person name="Pisabarro A.G."/>
            <person name="Kuo A."/>
            <person name="Tritt A."/>
            <person name="Lipzen A."/>
            <person name="He G."/>
            <person name="Yan M."/>
            <person name="Ng V."/>
            <person name="Cullen D."/>
            <person name="Martin F."/>
            <person name="Rosso M.-N."/>
            <person name="Henrissat B."/>
            <person name="Hibbett D."/>
            <person name="Martinez A.T."/>
            <person name="Grigoriev I.V."/>
        </authorList>
    </citation>
    <scope>NUCLEOTIDE SEQUENCE</scope>
    <source>
        <strain evidence="6">AH 44721</strain>
    </source>
</reference>
<evidence type="ECO:0000259" key="5">
    <source>
        <dbReference type="Pfam" id="PF00656"/>
    </source>
</evidence>
<dbReference type="GO" id="GO:0005737">
    <property type="term" value="C:cytoplasm"/>
    <property type="evidence" value="ECO:0007669"/>
    <property type="project" value="TreeGrafter"/>
</dbReference>
<dbReference type="InterPro" id="IPR011600">
    <property type="entry name" value="Pept_C14_caspase"/>
</dbReference>
<organism evidence="6 7">
    <name type="scientific">Gymnopilus junonius</name>
    <name type="common">Spectacular rustgill mushroom</name>
    <name type="synonym">Gymnopilus spectabilis subsp. junonius</name>
    <dbReference type="NCBI Taxonomy" id="109634"/>
    <lineage>
        <taxon>Eukaryota</taxon>
        <taxon>Fungi</taxon>
        <taxon>Dikarya</taxon>
        <taxon>Basidiomycota</taxon>
        <taxon>Agaricomycotina</taxon>
        <taxon>Agaricomycetes</taxon>
        <taxon>Agaricomycetidae</taxon>
        <taxon>Agaricales</taxon>
        <taxon>Agaricineae</taxon>
        <taxon>Hymenogastraceae</taxon>
        <taxon>Gymnopilus</taxon>
    </lineage>
</organism>
<gene>
    <name evidence="6" type="ORF">CPB84DRAFT_1856310</name>
</gene>
<dbReference type="SUPFAM" id="SSF52129">
    <property type="entry name" value="Caspase-like"/>
    <property type="match status" value="1"/>
</dbReference>
<dbReference type="GO" id="GO:0006508">
    <property type="term" value="P:proteolysis"/>
    <property type="evidence" value="ECO:0007669"/>
    <property type="project" value="InterPro"/>
</dbReference>
<dbReference type="InterPro" id="IPR050452">
    <property type="entry name" value="Metacaspase"/>
</dbReference>
<evidence type="ECO:0000313" key="6">
    <source>
        <dbReference type="EMBL" id="KAF8869466.1"/>
    </source>
</evidence>
<dbReference type="InterPro" id="IPR029030">
    <property type="entry name" value="Caspase-like_dom_sf"/>
</dbReference>
<dbReference type="AlphaFoldDB" id="A0A9P5N965"/>
<keyword evidence="2" id="KW-0053">Apoptosis</keyword>
<comment type="caution">
    <text evidence="6">The sequence shown here is derived from an EMBL/GenBank/DDBJ whole genome shotgun (WGS) entry which is preliminary data.</text>
</comment>
<dbReference type="OrthoDB" id="3223806at2759"/>
<accession>A0A9P5N965</accession>
<dbReference type="GO" id="GO:0006915">
    <property type="term" value="P:apoptotic process"/>
    <property type="evidence" value="ECO:0007669"/>
    <property type="project" value="UniProtKB-KW"/>
</dbReference>
<comment type="similarity">
    <text evidence="1">Belongs to the peptidase C14B family.</text>
</comment>
<evidence type="ECO:0000256" key="1">
    <source>
        <dbReference type="ARBA" id="ARBA00009005"/>
    </source>
</evidence>
<keyword evidence="7" id="KW-1185">Reference proteome</keyword>
<keyword evidence="3" id="KW-0378">Hydrolase</keyword>
<protein>
    <submittedName>
        <fullName evidence="6">Caspase domain-containing protein</fullName>
    </submittedName>
</protein>
<keyword evidence="3" id="KW-0645">Protease</keyword>
<evidence type="ECO:0000256" key="2">
    <source>
        <dbReference type="ARBA" id="ARBA00022703"/>
    </source>
</evidence>
<sequence length="673" mass="76344">MASRPAHPWYTARSYHENSPILRQLAHTQWRDDVRAGSHDDRIRHGQSTKPDTPRLAFSPKPHLFALIIAINNYKEGYFRPLRGAEADALSFKDYLETYLQVPREQITVVLGKDATRYNIIRAFKKLETNSRIQPGNPVVIFYAGHGGEARAHESWEAGGSENKIQMLIPYDCSKTPGRQVPPIPDRTIGALIDRIAKAKGDNISVFFDCCNSASGTRSSGDSDIRVRSVELDDMAYYNPRVDEDILYDRTRGSRPATQYEHGGLKSHVFIAACGSSELAIESNGHGNFSRSLLKLLKTVPPERLRYCDILDKMDPILNQNPHCEGYNKQRFLFDTKVKPDIPEQFQVQFEWLDPDTDVPPQLVLKAGSAQGIVNGSRFKELRKGASLTVASVMPFKSILHFEPGFRLDQPSVAELIYVGPREDLRLYVHPHDRFRTFLKKIHDIPEYRFGYSLDNVVMVDNPAHAHLSARVSSNGHEVVFDMMDERATRYGFRRTFSRVKTDAESVAWEYEYDESGEFVLYPVGGNLCEKGIIDFVVDEKAPYGFKLINTGPHDFYASAFFFDFSDLSITQHLQGPVATNHYKPDYCLPKRRGSLTIGYGSGGVSPMAFDLHGRNMDFGFLKVIFSSQAIDLSHLAQRSPFVYTRGTKQWERPNEIWDSLLVPIIQRRHPAS</sequence>
<feature type="domain" description="Peptidase C14 caspase" evidence="5">
    <location>
        <begin position="65"/>
        <end position="319"/>
    </location>
</feature>
<dbReference type="PANTHER" id="PTHR48104">
    <property type="entry name" value="METACASPASE-4"/>
    <property type="match status" value="1"/>
</dbReference>
<dbReference type="Proteomes" id="UP000724874">
    <property type="component" value="Unassembled WGS sequence"/>
</dbReference>
<name>A0A9P5N965_GYMJU</name>
<keyword evidence="3" id="KW-0788">Thiol protease</keyword>
<evidence type="ECO:0000256" key="3">
    <source>
        <dbReference type="ARBA" id="ARBA00022807"/>
    </source>
</evidence>